<feature type="domain" description="SLH" evidence="3">
    <location>
        <begin position="527"/>
        <end position="582"/>
    </location>
</feature>
<dbReference type="InterPro" id="IPR051553">
    <property type="entry name" value="Ran_GTPase-activating"/>
</dbReference>
<sequence>MKKRILSLALVLMLCLGMSVPALAADSATVGQVNTISLGSDILAVVDTNGVLWISDPNYQNLGLENRGTSPVFTKIMENVRTVSCGLWEHAVVKTDGSLWTFKYSYYDENYNYIERFTSKKIMDGVVSVSVSDDTYAAIKEDGSLWMWGDNLSGQLGNGTTNDSAVPVRVLENVVAVSCGSYNTAAITKDGSLWMWGAKSRLCNEFYDLSALQTVPIKIMENVRSVNCNGFVTTVAKTDGSLWVWGANASGQMANGAVNWGTYETPCKVMDNAVSVCNNPSVSAALKADGSLWMWGENGCGNVGNGYSGTLYSSQGIPYQLTPCKVLDNVAAVTCGSLSVAAVKTDGSVWFWGRSSYLNGIGNDKDPYDFAMQTTPVQLKGITARIPSSASTPKPTPTPTPGVTAEKVGGFNDVVKTDYFADSVLWAVDKGITAGTSKTTFSPNSTCTTAQILTFLWRSQGSPEPTSKTNTFTDIKESDYFYKAALWTKENNIVSRDSTAFNGNTPCTRSMAVLYIWRAAGFYAAEKHSNFTDVAATTIYAPAVDWAVEQGVTSGTSKTTFSPDTTCTRAQIVTFLYRAFSK</sequence>
<dbReference type="GO" id="GO:0005737">
    <property type="term" value="C:cytoplasm"/>
    <property type="evidence" value="ECO:0007669"/>
    <property type="project" value="TreeGrafter"/>
</dbReference>
<feature type="signal peptide" evidence="2">
    <location>
        <begin position="1"/>
        <end position="24"/>
    </location>
</feature>
<dbReference type="PATRIC" id="fig|1297617.4.peg.2408"/>
<dbReference type="InterPro" id="IPR000408">
    <property type="entry name" value="Reg_chr_condens"/>
</dbReference>
<evidence type="ECO:0000256" key="1">
    <source>
        <dbReference type="ARBA" id="ARBA00022737"/>
    </source>
</evidence>
<dbReference type="Pfam" id="PF00395">
    <property type="entry name" value="SLH"/>
    <property type="match status" value="3"/>
</dbReference>
<dbReference type="Proteomes" id="UP000064844">
    <property type="component" value="Chromosome"/>
</dbReference>
<dbReference type="InterPro" id="IPR009091">
    <property type="entry name" value="RCC1/BLIP-II"/>
</dbReference>
<dbReference type="PROSITE" id="PS50012">
    <property type="entry name" value="RCC1_3"/>
    <property type="match status" value="2"/>
</dbReference>
<accession>A0A0S2W6F1</accession>
<evidence type="ECO:0000259" key="3">
    <source>
        <dbReference type="PROSITE" id="PS51272"/>
    </source>
</evidence>
<dbReference type="Gene3D" id="2.130.10.30">
    <property type="entry name" value="Regulator of chromosome condensation 1/beta-lactamase-inhibitor protein II"/>
    <property type="match status" value="2"/>
</dbReference>
<organism evidence="4 5">
    <name type="scientific">Intestinimonas butyriciproducens</name>
    <dbReference type="NCBI Taxonomy" id="1297617"/>
    <lineage>
        <taxon>Bacteria</taxon>
        <taxon>Bacillati</taxon>
        <taxon>Bacillota</taxon>
        <taxon>Clostridia</taxon>
        <taxon>Eubacteriales</taxon>
        <taxon>Intestinimonas</taxon>
    </lineage>
</organism>
<dbReference type="SUPFAM" id="SSF50985">
    <property type="entry name" value="RCC1/BLIP-II"/>
    <property type="match status" value="1"/>
</dbReference>
<reference evidence="4 5" key="1">
    <citation type="journal article" date="2015" name="Nat. Commun.">
        <title>Production of butyrate from lysine and the Amadori product fructoselysine by a human gut commensal.</title>
        <authorList>
            <person name="Bui T.P."/>
            <person name="Ritari J."/>
            <person name="Boeren S."/>
            <person name="de Waard P."/>
            <person name="Plugge C.M."/>
            <person name="de Vos W.M."/>
        </authorList>
    </citation>
    <scope>NUCLEOTIDE SEQUENCE [LARGE SCALE GENOMIC DNA]</scope>
    <source>
        <strain evidence="4 5">AF211</strain>
    </source>
</reference>
<evidence type="ECO:0000313" key="4">
    <source>
        <dbReference type="EMBL" id="ALP94727.1"/>
    </source>
</evidence>
<dbReference type="KEGG" id="ibu:IB211_02336"/>
<dbReference type="STRING" id="1297617.IB211_02336"/>
<evidence type="ECO:0000313" key="5">
    <source>
        <dbReference type="Proteomes" id="UP000064844"/>
    </source>
</evidence>
<keyword evidence="5" id="KW-1185">Reference proteome</keyword>
<dbReference type="AlphaFoldDB" id="A0A0S2W6F1"/>
<dbReference type="PANTHER" id="PTHR45982:SF1">
    <property type="entry name" value="REGULATOR OF CHROMOSOME CONDENSATION"/>
    <property type="match status" value="1"/>
</dbReference>
<reference evidence="5" key="2">
    <citation type="submission" date="2015-04" db="EMBL/GenBank/DDBJ databases">
        <title>A butyrogenic pathway from the amino acid lysine in a human gut commensal.</title>
        <authorList>
            <person name="de Vos W.M."/>
            <person name="Bui N.T.P."/>
            <person name="Plugge C.M."/>
            <person name="Ritari J."/>
        </authorList>
    </citation>
    <scope>NUCLEOTIDE SEQUENCE [LARGE SCALE GENOMIC DNA]</scope>
    <source>
        <strain evidence="5">AF211</strain>
    </source>
</reference>
<dbReference type="PANTHER" id="PTHR45982">
    <property type="entry name" value="REGULATOR OF CHROMOSOME CONDENSATION"/>
    <property type="match status" value="1"/>
</dbReference>
<dbReference type="PROSITE" id="PS51272">
    <property type="entry name" value="SLH"/>
    <property type="match status" value="2"/>
</dbReference>
<protein>
    <recommendedName>
        <fullName evidence="3">SLH domain-containing protein</fullName>
    </recommendedName>
</protein>
<name>A0A0S2W6F1_9FIRM</name>
<dbReference type="RefSeq" id="WP_058118113.1">
    <property type="nucleotide sequence ID" value="NZ_CP011307.1"/>
</dbReference>
<gene>
    <name evidence="4" type="ORF">IB211_02336</name>
</gene>
<dbReference type="InterPro" id="IPR001119">
    <property type="entry name" value="SLH_dom"/>
</dbReference>
<feature type="chain" id="PRO_5006606401" description="SLH domain-containing protein" evidence="2">
    <location>
        <begin position="25"/>
        <end position="582"/>
    </location>
</feature>
<feature type="domain" description="SLH" evidence="3">
    <location>
        <begin position="407"/>
        <end position="470"/>
    </location>
</feature>
<dbReference type="GO" id="GO:0005085">
    <property type="term" value="F:guanyl-nucleotide exchange factor activity"/>
    <property type="evidence" value="ECO:0007669"/>
    <property type="project" value="TreeGrafter"/>
</dbReference>
<dbReference type="Pfam" id="PF00415">
    <property type="entry name" value="RCC1"/>
    <property type="match status" value="1"/>
</dbReference>
<dbReference type="EMBL" id="CP011307">
    <property type="protein sequence ID" value="ALP94727.1"/>
    <property type="molecule type" value="Genomic_DNA"/>
</dbReference>
<proteinExistence type="predicted"/>
<keyword evidence="1" id="KW-0677">Repeat</keyword>
<keyword evidence="2" id="KW-0732">Signal</keyword>
<evidence type="ECO:0000256" key="2">
    <source>
        <dbReference type="SAM" id="SignalP"/>
    </source>
</evidence>